<accession>A0A1H4LMV5</accession>
<feature type="transmembrane region" description="Helical" evidence="1">
    <location>
        <begin position="125"/>
        <end position="143"/>
    </location>
</feature>
<keyword evidence="1" id="KW-0812">Transmembrane</keyword>
<keyword evidence="3" id="KW-1185">Reference proteome</keyword>
<sequence>MSDQEPGTRRAAADPDLARRVVRLERILVGAYALVTAALLLGGLTVPFFTSRDTRGDSHVDTPVSVAVVLFKPGMAPAASGEDATLSALFMTGFAGLFGVVVLLLILVALAAFRVLRTPLRRTGWALVALGIIGAFVLLSFTLKAASNHVPDTPGWGAVVLLLGLLAVVPLLTRKAAPLVSPHSPGSTAP</sequence>
<proteinExistence type="predicted"/>
<keyword evidence="1" id="KW-1133">Transmembrane helix</keyword>
<dbReference type="AlphaFoldDB" id="A0A1H4LMV5"/>
<dbReference type="RefSeq" id="WP_074784051.1">
    <property type="nucleotide sequence ID" value="NZ_FNSN01000003.1"/>
</dbReference>
<feature type="transmembrane region" description="Helical" evidence="1">
    <location>
        <begin position="88"/>
        <end position="113"/>
    </location>
</feature>
<feature type="transmembrane region" description="Helical" evidence="1">
    <location>
        <begin position="155"/>
        <end position="173"/>
    </location>
</feature>
<dbReference type="Proteomes" id="UP000182652">
    <property type="component" value="Unassembled WGS sequence"/>
</dbReference>
<reference evidence="2 3" key="1">
    <citation type="submission" date="2016-10" db="EMBL/GenBank/DDBJ databases">
        <authorList>
            <person name="de Groot N.N."/>
        </authorList>
    </citation>
    <scope>NUCLEOTIDE SEQUENCE [LARGE SCALE GENOMIC DNA]</scope>
    <source>
        <strain evidence="2 3">DSM 10495</strain>
    </source>
</reference>
<gene>
    <name evidence="2" type="ORF">SAMN04489745_1061</name>
</gene>
<evidence type="ECO:0000313" key="2">
    <source>
        <dbReference type="EMBL" id="SEB72013.1"/>
    </source>
</evidence>
<keyword evidence="1" id="KW-0472">Membrane</keyword>
<evidence type="ECO:0000256" key="1">
    <source>
        <dbReference type="SAM" id="Phobius"/>
    </source>
</evidence>
<name>A0A1H4LMV5_9MICC</name>
<evidence type="ECO:0000313" key="3">
    <source>
        <dbReference type="Proteomes" id="UP000182652"/>
    </source>
</evidence>
<feature type="transmembrane region" description="Helical" evidence="1">
    <location>
        <begin position="27"/>
        <end position="49"/>
    </location>
</feature>
<dbReference type="EMBL" id="FNSN01000003">
    <property type="protein sequence ID" value="SEB72013.1"/>
    <property type="molecule type" value="Genomic_DNA"/>
</dbReference>
<organism evidence="2 3">
    <name type="scientific">Arthrobacter woluwensis</name>
    <dbReference type="NCBI Taxonomy" id="156980"/>
    <lineage>
        <taxon>Bacteria</taxon>
        <taxon>Bacillati</taxon>
        <taxon>Actinomycetota</taxon>
        <taxon>Actinomycetes</taxon>
        <taxon>Micrococcales</taxon>
        <taxon>Micrococcaceae</taxon>
        <taxon>Arthrobacter</taxon>
    </lineage>
</organism>
<protein>
    <submittedName>
        <fullName evidence="2">Uncharacterized protein</fullName>
    </submittedName>
</protein>